<dbReference type="InterPro" id="IPR003439">
    <property type="entry name" value="ABC_transporter-like_ATP-bd"/>
</dbReference>
<dbReference type="GO" id="GO:0005524">
    <property type="term" value="F:ATP binding"/>
    <property type="evidence" value="ECO:0007669"/>
    <property type="project" value="UniProtKB-KW"/>
</dbReference>
<protein>
    <submittedName>
        <fullName evidence="10">ABC transporter, ATP-binding protein</fullName>
    </submittedName>
</protein>
<dbReference type="GO" id="GO:0005886">
    <property type="term" value="C:plasma membrane"/>
    <property type="evidence" value="ECO:0007669"/>
    <property type="project" value="UniProtKB-SubCell"/>
</dbReference>
<dbReference type="PANTHER" id="PTHR42711:SF16">
    <property type="entry name" value="ABC TRANSPORTER ATP-BINDING PROTEIN"/>
    <property type="match status" value="1"/>
</dbReference>
<dbReference type="PATRIC" id="fig|1115803.3.peg.2592"/>
<evidence type="ECO:0000313" key="11">
    <source>
        <dbReference type="Proteomes" id="UP000007814"/>
    </source>
</evidence>
<dbReference type="InterPro" id="IPR027417">
    <property type="entry name" value="P-loop_NTPase"/>
</dbReference>
<keyword evidence="7" id="KW-0472">Membrane</keyword>
<evidence type="ECO:0000256" key="4">
    <source>
        <dbReference type="ARBA" id="ARBA00022741"/>
    </source>
</evidence>
<dbReference type="eggNOG" id="COG1131">
    <property type="taxonomic scope" value="Bacteria"/>
</dbReference>
<dbReference type="SUPFAM" id="SSF52540">
    <property type="entry name" value="P-loop containing nucleoside triphosphate hydrolases"/>
    <property type="match status" value="1"/>
</dbReference>
<dbReference type="InterPro" id="IPR003593">
    <property type="entry name" value="AAA+_ATPase"/>
</dbReference>
<dbReference type="Pfam" id="PF00005">
    <property type="entry name" value="ABC_tran"/>
    <property type="match status" value="1"/>
</dbReference>
<dbReference type="EMBL" id="ALJK01000236">
    <property type="protein sequence ID" value="EJN83461.1"/>
    <property type="molecule type" value="Genomic_DNA"/>
</dbReference>
<dbReference type="InterPro" id="IPR017871">
    <property type="entry name" value="ABC_transporter-like_CS"/>
</dbReference>
<evidence type="ECO:0000256" key="2">
    <source>
        <dbReference type="ARBA" id="ARBA00022448"/>
    </source>
</evidence>
<keyword evidence="2" id="KW-0813">Transport</keyword>
<evidence type="ECO:0000256" key="1">
    <source>
        <dbReference type="ARBA" id="ARBA00004202"/>
    </source>
</evidence>
<dbReference type="Proteomes" id="UP000007814">
    <property type="component" value="Unassembled WGS sequence"/>
</dbReference>
<dbReference type="PROSITE" id="PS00211">
    <property type="entry name" value="ABC_TRANSPORTER_1"/>
    <property type="match status" value="1"/>
</dbReference>
<sequence>MIIGDARTRRALPPAEAIHLDGHHQPGVPMNAVTCTHVTRRFGSLTAVDDISLQVSDGEIFGIIGPNGAGKTTLLSSIEGLDEPTSGEVTVLGLHPVKDAAELARRTGIQLQQAALLPRLRVGEALELFSSFYDHPVPWRPLLERLGIASKEKTDVARLSGGERQRVFIALALVHDPELLFLDELTTALDPQARLAMWDVVRDIRERGKTVVLTTHYMEEAEALCDRVAVIDRGRLIALDTIPALIAAHGGQATLRLTLSAPAPRTLADVKGVTSVRADGAVTVVGGTGAFAQAVLSHLAQADVVVQDMETHSPGLEEVFLNLTGRALREA</sequence>
<accession>J3JIC8</accession>
<keyword evidence="3" id="KW-1003">Cell membrane</keyword>
<dbReference type="CDD" id="cd03230">
    <property type="entry name" value="ABC_DR_subfamily_A"/>
    <property type="match status" value="1"/>
</dbReference>
<organism evidence="10 11">
    <name type="scientific">Actinomyces naeslundii (strain ATCC 12104 / DSM 43013 / CCUG 2238 / JCM 8349 / NCTC 10301 / Howell 279)</name>
    <dbReference type="NCBI Taxonomy" id="1115803"/>
    <lineage>
        <taxon>Bacteria</taxon>
        <taxon>Bacillati</taxon>
        <taxon>Actinomycetota</taxon>
        <taxon>Actinomycetes</taxon>
        <taxon>Actinomycetales</taxon>
        <taxon>Actinomycetaceae</taxon>
        <taxon>Actinomyces</taxon>
    </lineage>
</organism>
<evidence type="ECO:0000259" key="9">
    <source>
        <dbReference type="PROSITE" id="PS50893"/>
    </source>
</evidence>
<evidence type="ECO:0000256" key="8">
    <source>
        <dbReference type="ARBA" id="ARBA00023251"/>
    </source>
</evidence>
<dbReference type="GO" id="GO:0046677">
    <property type="term" value="P:response to antibiotic"/>
    <property type="evidence" value="ECO:0007669"/>
    <property type="project" value="UniProtKB-KW"/>
</dbReference>
<gene>
    <name evidence="10" type="ORF">HMPREF1129_0040</name>
</gene>
<evidence type="ECO:0000256" key="6">
    <source>
        <dbReference type="ARBA" id="ARBA00022967"/>
    </source>
</evidence>
<keyword evidence="5 10" id="KW-0067">ATP-binding</keyword>
<dbReference type="FunFam" id="3.40.50.300:FF:000589">
    <property type="entry name" value="ABC transporter, ATP-binding subunit"/>
    <property type="match status" value="1"/>
</dbReference>
<evidence type="ECO:0000256" key="3">
    <source>
        <dbReference type="ARBA" id="ARBA00022475"/>
    </source>
</evidence>
<name>J3JIC8_ACTNH</name>
<dbReference type="AlphaFoldDB" id="J3JIC8"/>
<evidence type="ECO:0000256" key="7">
    <source>
        <dbReference type="ARBA" id="ARBA00023136"/>
    </source>
</evidence>
<dbReference type="PROSITE" id="PS50893">
    <property type="entry name" value="ABC_TRANSPORTER_2"/>
    <property type="match status" value="1"/>
</dbReference>
<dbReference type="PANTHER" id="PTHR42711">
    <property type="entry name" value="ABC TRANSPORTER ATP-BINDING PROTEIN"/>
    <property type="match status" value="1"/>
</dbReference>
<dbReference type="Gene3D" id="3.40.50.300">
    <property type="entry name" value="P-loop containing nucleotide triphosphate hydrolases"/>
    <property type="match status" value="1"/>
</dbReference>
<proteinExistence type="predicted"/>
<feature type="domain" description="ABC transporter" evidence="9">
    <location>
        <begin position="33"/>
        <end position="258"/>
    </location>
</feature>
<dbReference type="InterPro" id="IPR050763">
    <property type="entry name" value="ABC_transporter_ATP-binding"/>
</dbReference>
<evidence type="ECO:0000313" key="10">
    <source>
        <dbReference type="EMBL" id="EJN83461.1"/>
    </source>
</evidence>
<comment type="subcellular location">
    <subcellularLocation>
        <location evidence="1">Cell membrane</location>
        <topology evidence="1">Peripheral membrane protein</topology>
    </subcellularLocation>
</comment>
<keyword evidence="6" id="KW-1278">Translocase</keyword>
<keyword evidence="4" id="KW-0547">Nucleotide-binding</keyword>
<keyword evidence="8" id="KW-0046">Antibiotic resistance</keyword>
<evidence type="ECO:0000256" key="5">
    <source>
        <dbReference type="ARBA" id="ARBA00022840"/>
    </source>
</evidence>
<dbReference type="SMART" id="SM00382">
    <property type="entry name" value="AAA"/>
    <property type="match status" value="1"/>
</dbReference>
<reference evidence="10 11" key="1">
    <citation type="submission" date="2012-07" db="EMBL/GenBank/DDBJ databases">
        <authorList>
            <person name="Durkin A.S."/>
            <person name="McCorrison J."/>
            <person name="Torralba M."/>
            <person name="Gillis M."/>
            <person name="Methe B."/>
            <person name="Sutton G."/>
            <person name="Nelson K.E."/>
        </authorList>
    </citation>
    <scope>NUCLEOTIDE SEQUENCE [LARGE SCALE GENOMIC DNA]</scope>
    <source>
        <strain evidence="11">ATCC 12104 / DSM 43013 / CCUG 2238 / JCM 8349 / NCTC 10301 / Howell 279</strain>
    </source>
</reference>
<comment type="caution">
    <text evidence="10">The sequence shown here is derived from an EMBL/GenBank/DDBJ whole genome shotgun (WGS) entry which is preliminary data.</text>
</comment>
<dbReference type="GO" id="GO:0016887">
    <property type="term" value="F:ATP hydrolysis activity"/>
    <property type="evidence" value="ECO:0007669"/>
    <property type="project" value="InterPro"/>
</dbReference>